<organism evidence="2">
    <name type="scientific">marine metagenome</name>
    <dbReference type="NCBI Taxonomy" id="408172"/>
    <lineage>
        <taxon>unclassified sequences</taxon>
        <taxon>metagenomes</taxon>
        <taxon>ecological metagenomes</taxon>
    </lineage>
</organism>
<dbReference type="InterPro" id="IPR036849">
    <property type="entry name" value="Enolase-like_C_sf"/>
</dbReference>
<proteinExistence type="predicted"/>
<dbReference type="SUPFAM" id="SSF51604">
    <property type="entry name" value="Enolase C-terminal domain-like"/>
    <property type="match status" value="1"/>
</dbReference>
<accession>A0A382PCJ3</accession>
<reference evidence="2" key="1">
    <citation type="submission" date="2018-05" db="EMBL/GenBank/DDBJ databases">
        <authorList>
            <person name="Lanie J.A."/>
            <person name="Ng W.-L."/>
            <person name="Kazmierczak K.M."/>
            <person name="Andrzejewski T.M."/>
            <person name="Davidsen T.M."/>
            <person name="Wayne K.J."/>
            <person name="Tettelin H."/>
            <person name="Glass J.I."/>
            <person name="Rusch D."/>
            <person name="Podicherti R."/>
            <person name="Tsui H.-C.T."/>
            <person name="Winkler M.E."/>
        </authorList>
    </citation>
    <scope>NUCLEOTIDE SEQUENCE</scope>
</reference>
<dbReference type="Gene3D" id="3.20.20.120">
    <property type="entry name" value="Enolase-like C-terminal domain"/>
    <property type="match status" value="1"/>
</dbReference>
<protein>
    <recommendedName>
        <fullName evidence="1">Enolase C-terminal domain-containing protein</fullName>
    </recommendedName>
</protein>
<evidence type="ECO:0000313" key="2">
    <source>
        <dbReference type="EMBL" id="SVC69642.1"/>
    </source>
</evidence>
<evidence type="ECO:0000259" key="1">
    <source>
        <dbReference type="Pfam" id="PF13378"/>
    </source>
</evidence>
<sequence>ADHIGGTNLITAFQARTLDYAIIGSASHVETINQSYLAHQLGMGGWSQTVAYGPGAAMGLHVAACMPNLTQPYDMVGPMAWEDTLVNEDFPFENGCFIVPDRLGLGYTLNHEATKQYLIQKHILE</sequence>
<feature type="domain" description="Enolase C-terminal" evidence="1">
    <location>
        <begin position="33"/>
        <end position="112"/>
    </location>
</feature>
<dbReference type="EMBL" id="UINC01105593">
    <property type="protein sequence ID" value="SVC69642.1"/>
    <property type="molecule type" value="Genomic_DNA"/>
</dbReference>
<feature type="non-terminal residue" evidence="2">
    <location>
        <position position="1"/>
    </location>
</feature>
<name>A0A382PCJ3_9ZZZZ</name>
<gene>
    <name evidence="2" type="ORF">METZ01_LOCUS322496</name>
</gene>
<dbReference type="Pfam" id="PF13378">
    <property type="entry name" value="MR_MLE_C"/>
    <property type="match status" value="1"/>
</dbReference>
<dbReference type="AlphaFoldDB" id="A0A382PCJ3"/>
<dbReference type="InterPro" id="IPR029065">
    <property type="entry name" value="Enolase_C-like"/>
</dbReference>